<dbReference type="RefSeq" id="WP_053332057.1">
    <property type="nucleotide sequence ID" value="NZ_CCEJ010000015.1"/>
</dbReference>
<reference evidence="1" key="1">
    <citation type="submission" date="2013-12" db="EMBL/GenBank/DDBJ databases">
        <authorList>
            <person name="Linke B."/>
        </authorList>
    </citation>
    <scope>NUCLEOTIDE SEQUENCE [LARGE SCALE GENOMIC DNA]</scope>
    <source>
        <strain evidence="1">CRIB-18</strain>
    </source>
</reference>
<proteinExistence type="predicted"/>
<keyword evidence="2" id="KW-1185">Reference proteome</keyword>
<name>A0A090D1E7_9BACT</name>
<dbReference type="OrthoDB" id="5464833at2"/>
<dbReference type="AlphaFoldDB" id="A0A090D1E7"/>
<dbReference type="STRING" id="1437425.CSEC_2415"/>
<reference evidence="1" key="2">
    <citation type="submission" date="2014-09" db="EMBL/GenBank/DDBJ databases">
        <title>Criblamydia sequanensis harbors a mega-plasmid encoding arsenite resistance.</title>
        <authorList>
            <person name="Bertelli C."/>
            <person name="Goesmann A."/>
            <person name="Greub G."/>
        </authorList>
    </citation>
    <scope>NUCLEOTIDE SEQUENCE [LARGE SCALE GENOMIC DNA]</scope>
    <source>
        <strain evidence="1">CRIB-18</strain>
    </source>
</reference>
<dbReference type="Proteomes" id="UP000031552">
    <property type="component" value="Unassembled WGS sequence"/>
</dbReference>
<evidence type="ECO:0000313" key="1">
    <source>
        <dbReference type="EMBL" id="CDR35221.1"/>
    </source>
</evidence>
<evidence type="ECO:0000313" key="2">
    <source>
        <dbReference type="Proteomes" id="UP000031552"/>
    </source>
</evidence>
<protein>
    <submittedName>
        <fullName evidence="1">Uncharacterized protein</fullName>
    </submittedName>
</protein>
<dbReference type="EMBL" id="CCEJ010000015">
    <property type="protein sequence ID" value="CDR35221.1"/>
    <property type="molecule type" value="Genomic_DNA"/>
</dbReference>
<sequence>MKIDEFLPNFDFSEVHERKISAPASLLYERLSKIDLSRSKSLSILFWLRGLNTKTNPKESFVLLCEESPNEIVFGLIGRPWKLRGDLQKVTKEQFEKFNEGSFAKMAWNFSFKPIGNETLVSTETRILCLDKESKKKFKRYWFFIKPFSGFIRKEILKLLEKD</sequence>
<gene>
    <name evidence="1" type="ORF">CSEC_2415</name>
</gene>
<comment type="caution">
    <text evidence="1">The sequence shown here is derived from an EMBL/GenBank/DDBJ whole genome shotgun (WGS) entry which is preliminary data.</text>
</comment>
<accession>A0A090D1E7</accession>
<organism evidence="1 2">
    <name type="scientific">Candidatus Criblamydia sequanensis CRIB-18</name>
    <dbReference type="NCBI Taxonomy" id="1437425"/>
    <lineage>
        <taxon>Bacteria</taxon>
        <taxon>Pseudomonadati</taxon>
        <taxon>Chlamydiota</taxon>
        <taxon>Chlamydiia</taxon>
        <taxon>Parachlamydiales</taxon>
        <taxon>Candidatus Criblamydiaceae</taxon>
        <taxon>Candidatus Criblamydia</taxon>
    </lineage>
</organism>